<accession>A0A9J5WI54</accession>
<evidence type="ECO:0000313" key="1">
    <source>
        <dbReference type="EMBL" id="KAG5574664.1"/>
    </source>
</evidence>
<dbReference type="Proteomes" id="UP000824120">
    <property type="component" value="Chromosome 11"/>
</dbReference>
<organism evidence="1 2">
    <name type="scientific">Solanum commersonii</name>
    <name type="common">Commerson's wild potato</name>
    <name type="synonym">Commerson's nightshade</name>
    <dbReference type="NCBI Taxonomy" id="4109"/>
    <lineage>
        <taxon>Eukaryota</taxon>
        <taxon>Viridiplantae</taxon>
        <taxon>Streptophyta</taxon>
        <taxon>Embryophyta</taxon>
        <taxon>Tracheophyta</taxon>
        <taxon>Spermatophyta</taxon>
        <taxon>Magnoliopsida</taxon>
        <taxon>eudicotyledons</taxon>
        <taxon>Gunneridae</taxon>
        <taxon>Pentapetalae</taxon>
        <taxon>asterids</taxon>
        <taxon>lamiids</taxon>
        <taxon>Solanales</taxon>
        <taxon>Solanaceae</taxon>
        <taxon>Solanoideae</taxon>
        <taxon>Solaneae</taxon>
        <taxon>Solanum</taxon>
    </lineage>
</organism>
<keyword evidence="2" id="KW-1185">Reference proteome</keyword>
<sequence length="56" mass="6399">MASNSNDLMVDVGYARECSWLWKYKLIFLDNEEEVVELGNVSVVVVFVDWDGVMAL</sequence>
<dbReference type="AlphaFoldDB" id="A0A9J5WI54"/>
<dbReference type="EMBL" id="JACXVP010000011">
    <property type="protein sequence ID" value="KAG5574664.1"/>
    <property type="molecule type" value="Genomic_DNA"/>
</dbReference>
<gene>
    <name evidence="1" type="ORF">H5410_054798</name>
</gene>
<name>A0A9J5WI54_SOLCO</name>
<proteinExistence type="predicted"/>
<protein>
    <submittedName>
        <fullName evidence="1">Uncharacterized protein</fullName>
    </submittedName>
</protein>
<evidence type="ECO:0000313" key="2">
    <source>
        <dbReference type="Proteomes" id="UP000824120"/>
    </source>
</evidence>
<comment type="caution">
    <text evidence="1">The sequence shown here is derived from an EMBL/GenBank/DDBJ whole genome shotgun (WGS) entry which is preliminary data.</text>
</comment>
<reference evidence="1 2" key="1">
    <citation type="submission" date="2020-09" db="EMBL/GenBank/DDBJ databases">
        <title>De no assembly of potato wild relative species, Solanum commersonii.</title>
        <authorList>
            <person name="Cho K."/>
        </authorList>
    </citation>
    <scope>NUCLEOTIDE SEQUENCE [LARGE SCALE GENOMIC DNA]</scope>
    <source>
        <strain evidence="1">LZ3.2</strain>
        <tissue evidence="1">Leaf</tissue>
    </source>
</reference>